<evidence type="ECO:0000313" key="3">
    <source>
        <dbReference type="Proteomes" id="UP001064489"/>
    </source>
</evidence>
<dbReference type="EMBL" id="JAJSOW010000104">
    <property type="protein sequence ID" value="KAI9169734.1"/>
    <property type="molecule type" value="Genomic_DNA"/>
</dbReference>
<gene>
    <name evidence="2" type="ORF">LWI28_016915</name>
</gene>
<evidence type="ECO:0000313" key="2">
    <source>
        <dbReference type="EMBL" id="KAI9169734.1"/>
    </source>
</evidence>
<dbReference type="AlphaFoldDB" id="A0AAD5IM02"/>
<protein>
    <submittedName>
        <fullName evidence="2">Uncharacterized protein</fullName>
    </submittedName>
</protein>
<evidence type="ECO:0000256" key="1">
    <source>
        <dbReference type="SAM" id="MobiDB-lite"/>
    </source>
</evidence>
<sequence length="123" mass="13522">MIRVLLVESLNSLQFSDCVDLSASKVAYKLPYFDSELKGCALEEGNGSEQVNNNEKKGSKGTTGPCDILKPMLDLDSGHFLASKVDCKISSFGSDSNYNALEVLKNSDQIFYKDKITLKRFVG</sequence>
<keyword evidence="3" id="KW-1185">Reference proteome</keyword>
<organism evidence="2 3">
    <name type="scientific">Acer negundo</name>
    <name type="common">Box elder</name>
    <dbReference type="NCBI Taxonomy" id="4023"/>
    <lineage>
        <taxon>Eukaryota</taxon>
        <taxon>Viridiplantae</taxon>
        <taxon>Streptophyta</taxon>
        <taxon>Embryophyta</taxon>
        <taxon>Tracheophyta</taxon>
        <taxon>Spermatophyta</taxon>
        <taxon>Magnoliopsida</taxon>
        <taxon>eudicotyledons</taxon>
        <taxon>Gunneridae</taxon>
        <taxon>Pentapetalae</taxon>
        <taxon>rosids</taxon>
        <taxon>malvids</taxon>
        <taxon>Sapindales</taxon>
        <taxon>Sapindaceae</taxon>
        <taxon>Hippocastanoideae</taxon>
        <taxon>Acereae</taxon>
        <taxon>Acer</taxon>
    </lineage>
</organism>
<name>A0AAD5IM02_ACENE</name>
<accession>A0AAD5IM02</accession>
<reference evidence="2" key="2">
    <citation type="submission" date="2023-02" db="EMBL/GenBank/DDBJ databases">
        <authorList>
            <person name="Swenson N.G."/>
            <person name="Wegrzyn J.L."/>
            <person name="Mcevoy S.L."/>
        </authorList>
    </citation>
    <scope>NUCLEOTIDE SEQUENCE</scope>
    <source>
        <strain evidence="2">91603</strain>
        <tissue evidence="2">Leaf</tissue>
    </source>
</reference>
<proteinExistence type="predicted"/>
<dbReference type="Proteomes" id="UP001064489">
    <property type="component" value="Chromosome 7"/>
</dbReference>
<reference evidence="2" key="1">
    <citation type="journal article" date="2022" name="Plant J.">
        <title>Strategies of tolerance reflected in two North American maple genomes.</title>
        <authorList>
            <person name="McEvoy S.L."/>
            <person name="Sezen U.U."/>
            <person name="Trouern-Trend A."/>
            <person name="McMahon S.M."/>
            <person name="Schaberg P.G."/>
            <person name="Yang J."/>
            <person name="Wegrzyn J.L."/>
            <person name="Swenson N.G."/>
        </authorList>
    </citation>
    <scope>NUCLEOTIDE SEQUENCE</scope>
    <source>
        <strain evidence="2">91603</strain>
    </source>
</reference>
<feature type="region of interest" description="Disordered" evidence="1">
    <location>
        <begin position="44"/>
        <end position="63"/>
    </location>
</feature>
<comment type="caution">
    <text evidence="2">The sequence shown here is derived from an EMBL/GenBank/DDBJ whole genome shotgun (WGS) entry which is preliminary data.</text>
</comment>